<feature type="domain" description="Lcl C-terminal" evidence="2">
    <location>
        <begin position="32"/>
        <end position="208"/>
    </location>
</feature>
<keyword evidence="4" id="KW-1185">Reference proteome</keyword>
<evidence type="ECO:0000313" key="3">
    <source>
        <dbReference type="EMBL" id="MCQ8181476.1"/>
    </source>
</evidence>
<dbReference type="InterPro" id="IPR011460">
    <property type="entry name" value="Lcl_C"/>
</dbReference>
<protein>
    <submittedName>
        <fullName evidence="3">DUF1566 domain-containing protein</fullName>
    </submittedName>
</protein>
<dbReference type="RefSeq" id="WP_256610763.1">
    <property type="nucleotide sequence ID" value="NZ_JANIBM010000009.1"/>
</dbReference>
<organism evidence="3 4">
    <name type="scientific">Methylomonas aurea</name>
    <dbReference type="NCBI Taxonomy" id="2952224"/>
    <lineage>
        <taxon>Bacteria</taxon>
        <taxon>Pseudomonadati</taxon>
        <taxon>Pseudomonadota</taxon>
        <taxon>Gammaproteobacteria</taxon>
        <taxon>Methylococcales</taxon>
        <taxon>Methylococcaceae</taxon>
        <taxon>Methylomonas</taxon>
    </lineage>
</organism>
<dbReference type="Proteomes" id="UP001524569">
    <property type="component" value="Unassembled WGS sequence"/>
</dbReference>
<evidence type="ECO:0000313" key="4">
    <source>
        <dbReference type="Proteomes" id="UP001524569"/>
    </source>
</evidence>
<keyword evidence="1" id="KW-0732">Signal</keyword>
<feature type="chain" id="PRO_5046428350" evidence="1">
    <location>
        <begin position="24"/>
        <end position="255"/>
    </location>
</feature>
<name>A0ABT1UJ94_9GAMM</name>
<sequence length="255" mass="27925">MSPKSICLCLATIAITAASGAQAQLFDRGGGLIYDSALNVTWLADANYAKTSGFDADGKMSWPHAMAWVAGLSYYDSLRGVSYDDWRLPRVTDLGQVGCDYAYSGSDCGYNVATTSSELAHLFYGDFANKAFADSRGLQQPGYGLVDDPADSDDESLFRNIESYYYWTATPYQGGAGNSQDSVWYLHTATGMQNYSSKGLQSYVWAVRDGDVAAVPDPDSYILFLSGLGLVFWQLRRRNAIASLKFFNHSARKIL</sequence>
<accession>A0ABT1UJ94</accession>
<gene>
    <name evidence="3" type="ORF">NP603_10185</name>
</gene>
<proteinExistence type="predicted"/>
<evidence type="ECO:0000259" key="2">
    <source>
        <dbReference type="Pfam" id="PF07603"/>
    </source>
</evidence>
<comment type="caution">
    <text evidence="3">The sequence shown here is derived from an EMBL/GenBank/DDBJ whole genome shotgun (WGS) entry which is preliminary data.</text>
</comment>
<evidence type="ECO:0000256" key="1">
    <source>
        <dbReference type="SAM" id="SignalP"/>
    </source>
</evidence>
<reference evidence="3 4" key="1">
    <citation type="submission" date="2022-07" db="EMBL/GenBank/DDBJ databases">
        <title>Methylomonas rivi sp. nov., Methylomonas rosea sp. nov., Methylomonas aureus sp. nov. and Methylomonas subterranea sp. nov., four novel methanotrophs isolated from a freshwater creek and the deep terrestrial subsurface.</title>
        <authorList>
            <person name="Abin C."/>
            <person name="Sankaranarayanan K."/>
            <person name="Garner C."/>
            <person name="Sindelar R."/>
            <person name="Kotary K."/>
            <person name="Garner R."/>
            <person name="Barclay S."/>
            <person name="Lawson P."/>
            <person name="Krumholz L."/>
        </authorList>
    </citation>
    <scope>NUCLEOTIDE SEQUENCE [LARGE SCALE GENOMIC DNA]</scope>
    <source>
        <strain evidence="3 4">SURF-1</strain>
    </source>
</reference>
<dbReference type="EMBL" id="JANIBM010000009">
    <property type="protein sequence ID" value="MCQ8181476.1"/>
    <property type="molecule type" value="Genomic_DNA"/>
</dbReference>
<feature type="signal peptide" evidence="1">
    <location>
        <begin position="1"/>
        <end position="23"/>
    </location>
</feature>
<dbReference type="Pfam" id="PF07603">
    <property type="entry name" value="Lcl_C"/>
    <property type="match status" value="1"/>
</dbReference>